<feature type="transmembrane region" description="Helical" evidence="1">
    <location>
        <begin position="59"/>
        <end position="79"/>
    </location>
</feature>
<name>A0ABU0DU08_9BACI</name>
<dbReference type="EMBL" id="JAUSUP010000004">
    <property type="protein sequence ID" value="MDQ0351912.1"/>
    <property type="molecule type" value="Genomic_DNA"/>
</dbReference>
<dbReference type="Pfam" id="PF05975">
    <property type="entry name" value="EcsB"/>
    <property type="match status" value="1"/>
</dbReference>
<feature type="transmembrane region" description="Helical" evidence="1">
    <location>
        <begin position="133"/>
        <end position="152"/>
    </location>
</feature>
<evidence type="ECO:0000256" key="1">
    <source>
        <dbReference type="SAM" id="Phobius"/>
    </source>
</evidence>
<dbReference type="InterPro" id="IPR010288">
    <property type="entry name" value="EcsB_ABC"/>
</dbReference>
<sequence length="368" mass="43441">MANQLVRKRLLQDFQRQLKVVRTVIDWTIIVYLVLPLVAIFMLDIWINPNQYWNEAIPFYGVSLLLLLFCSSGSIRTYLYEADLLFLLQRPDLMKRMRLYSFGLSVVKSIIHISMVILLFLPILLVIYELNVMDFILLILFLIGYKTTVLFIRKRFNHFVVSILLSFIVLVLAGVTLTYTSSSVYAVVGVVLIFITGYLFMKMDYRRHLLKDIESENDLKNRLINLIFHMSNDVEVGMRTKPMKWVRLRSRRLFKKRTEENVLLEMLIKSVIRHHKYIGAYLQIILVTLLVIIMVPSYWFVAIIYISFRAFINSWFNSVYSQLVASDFFTVVPYSHSKTIFVRKRFKKWMTFPAIVLVTLVLTAKIWL</sequence>
<keyword evidence="3" id="KW-1185">Reference proteome</keyword>
<organism evidence="2 3">
    <name type="scientific">Alkalibacillus filiformis</name>
    <dbReference type="NCBI Taxonomy" id="200990"/>
    <lineage>
        <taxon>Bacteria</taxon>
        <taxon>Bacillati</taxon>
        <taxon>Bacillota</taxon>
        <taxon>Bacilli</taxon>
        <taxon>Bacillales</taxon>
        <taxon>Bacillaceae</taxon>
        <taxon>Alkalibacillus</taxon>
    </lineage>
</organism>
<comment type="caution">
    <text evidence="2">The sequence shown here is derived from an EMBL/GenBank/DDBJ whole genome shotgun (WGS) entry which is preliminary data.</text>
</comment>
<feature type="transmembrane region" description="Helical" evidence="1">
    <location>
        <begin position="24"/>
        <end position="47"/>
    </location>
</feature>
<dbReference type="Proteomes" id="UP001236723">
    <property type="component" value="Unassembled WGS sequence"/>
</dbReference>
<gene>
    <name evidence="2" type="ORF">J2R98_001744</name>
</gene>
<accession>A0ABU0DU08</accession>
<feature type="transmembrane region" description="Helical" evidence="1">
    <location>
        <begin position="349"/>
        <end position="367"/>
    </location>
</feature>
<feature type="transmembrane region" description="Helical" evidence="1">
    <location>
        <begin position="183"/>
        <end position="201"/>
    </location>
</feature>
<evidence type="ECO:0000313" key="3">
    <source>
        <dbReference type="Proteomes" id="UP001236723"/>
    </source>
</evidence>
<feature type="transmembrane region" description="Helical" evidence="1">
    <location>
        <begin position="159"/>
        <end position="177"/>
    </location>
</feature>
<reference evidence="2 3" key="1">
    <citation type="submission" date="2023-07" db="EMBL/GenBank/DDBJ databases">
        <title>Genomic Encyclopedia of Type Strains, Phase IV (KMG-IV): sequencing the most valuable type-strain genomes for metagenomic binning, comparative biology and taxonomic classification.</title>
        <authorList>
            <person name="Goeker M."/>
        </authorList>
    </citation>
    <scope>NUCLEOTIDE SEQUENCE [LARGE SCALE GENOMIC DNA]</scope>
    <source>
        <strain evidence="2 3">DSM 15448</strain>
    </source>
</reference>
<keyword evidence="1" id="KW-0472">Membrane</keyword>
<feature type="transmembrane region" description="Helical" evidence="1">
    <location>
        <begin position="99"/>
        <end position="127"/>
    </location>
</feature>
<keyword evidence="1" id="KW-0812">Transmembrane</keyword>
<keyword evidence="1" id="KW-1133">Transmembrane helix</keyword>
<proteinExistence type="predicted"/>
<protein>
    <submittedName>
        <fullName evidence="2">ABC-2 type transport system permease protein</fullName>
    </submittedName>
</protein>
<evidence type="ECO:0000313" key="2">
    <source>
        <dbReference type="EMBL" id="MDQ0351912.1"/>
    </source>
</evidence>
<feature type="transmembrane region" description="Helical" evidence="1">
    <location>
        <begin position="278"/>
        <end position="307"/>
    </location>
</feature>